<sequence>MIDVPAAIREVLLADAGLVAKVGDRIYLQRLPEGHDFDQQAVVFAIQGGTTDVYVPHLYPTLEFKCWGKDTIDAQETYRLTYDALHDKSRASVSSGFLVEALEQRHGQNLIDPDSKRPYVRAIFRAILRKD</sequence>
<name>A0A0F9N0C2_9ZZZZ</name>
<evidence type="ECO:0000313" key="1">
    <source>
        <dbReference type="EMBL" id="KKM74967.1"/>
    </source>
</evidence>
<proteinExistence type="predicted"/>
<organism evidence="1">
    <name type="scientific">marine sediment metagenome</name>
    <dbReference type="NCBI Taxonomy" id="412755"/>
    <lineage>
        <taxon>unclassified sequences</taxon>
        <taxon>metagenomes</taxon>
        <taxon>ecological metagenomes</taxon>
    </lineage>
</organism>
<comment type="caution">
    <text evidence="1">The sequence shown here is derived from an EMBL/GenBank/DDBJ whole genome shotgun (WGS) entry which is preliminary data.</text>
</comment>
<dbReference type="AlphaFoldDB" id="A0A0F9N0C2"/>
<protein>
    <submittedName>
        <fullName evidence="1">Uncharacterized protein</fullName>
    </submittedName>
</protein>
<reference evidence="1" key="1">
    <citation type="journal article" date="2015" name="Nature">
        <title>Complex archaea that bridge the gap between prokaryotes and eukaryotes.</title>
        <authorList>
            <person name="Spang A."/>
            <person name="Saw J.H."/>
            <person name="Jorgensen S.L."/>
            <person name="Zaremba-Niedzwiedzka K."/>
            <person name="Martijn J."/>
            <person name="Lind A.E."/>
            <person name="van Eijk R."/>
            <person name="Schleper C."/>
            <person name="Guy L."/>
            <person name="Ettema T.J."/>
        </authorList>
    </citation>
    <scope>NUCLEOTIDE SEQUENCE</scope>
</reference>
<accession>A0A0F9N0C2</accession>
<dbReference type="EMBL" id="LAZR01009055">
    <property type="protein sequence ID" value="KKM74967.1"/>
    <property type="molecule type" value="Genomic_DNA"/>
</dbReference>
<gene>
    <name evidence="1" type="ORF">LCGC14_1395060</name>
</gene>